<protein>
    <recommendedName>
        <fullName evidence="1">Histidine kinase/HSP90-like ATPase domain-containing protein</fullName>
    </recommendedName>
</protein>
<dbReference type="AlphaFoldDB" id="A0A7R6PP22"/>
<dbReference type="RefSeq" id="WP_201327505.1">
    <property type="nucleotide sequence ID" value="NZ_AP017470.1"/>
</dbReference>
<dbReference type="EMBL" id="AP017470">
    <property type="protein sequence ID" value="BBB33203.1"/>
    <property type="molecule type" value="Genomic_DNA"/>
</dbReference>
<feature type="domain" description="Histidine kinase/HSP90-like ATPase" evidence="1">
    <location>
        <begin position="25"/>
        <end position="110"/>
    </location>
</feature>
<reference evidence="2 3" key="1">
    <citation type="journal article" date="2012" name="Extremophiles">
        <title>Thermotomaculum hydrothermale gen. nov., sp. nov., a novel heterotrophic thermophile within the phylum Acidobacteria from a deep-sea hydrothermal vent chimney in the Southern Okinawa Trough.</title>
        <authorList>
            <person name="Izumi H."/>
            <person name="Nunoura T."/>
            <person name="Miyazaki M."/>
            <person name="Mino S."/>
            <person name="Toki T."/>
            <person name="Takai K."/>
            <person name="Sako Y."/>
            <person name="Sawabe T."/>
            <person name="Nakagawa S."/>
        </authorList>
    </citation>
    <scope>NUCLEOTIDE SEQUENCE [LARGE SCALE GENOMIC DNA]</scope>
    <source>
        <strain evidence="2 3">AC55</strain>
    </source>
</reference>
<dbReference type="KEGG" id="thyd:TTHT_1731"/>
<evidence type="ECO:0000313" key="3">
    <source>
        <dbReference type="Proteomes" id="UP000595564"/>
    </source>
</evidence>
<name>A0A7R6PP22_9BACT</name>
<dbReference type="Proteomes" id="UP000595564">
    <property type="component" value="Chromosome"/>
</dbReference>
<keyword evidence="3" id="KW-1185">Reference proteome</keyword>
<sequence length="509" mass="57885">MSDFPKDVIISIEEERYWEGLGRQEMDFHQVIGELIDNSISASGKDSEGDLLPFKIEITLEKLGNKILVTVADEGIGMTVDEITEHIFSLGGKGRSEGPLNEHGFGLKNALCVLTIGNKLPWTLKTRDDEAVNQKLVYLVKGPFSSQMKLELDDITLWNKGLAHVKLDRGTRVVAETSFEFFNTLYPRARTFETLVERFIEHLGVMYRGFLNNEHNKLWLRWRILGDDERNPNNNAEWEEFRIKPIKIPYDAGGSQSTEFEVEGPEGCARAIYVRGNLDTEKVRDVSQGKPYPLKIYYQGNIPTQGIDIVVRGRVLKAGQLPEIWPDIPRHNNFNKFVGELILNDSKFRTVNNKISLNPHNPYWIRLLEKLDADDYKPQRITGAKIERDLSKKLKIMLEGHCTNSTVQRDKPIWSGAGVKVDIYHELNDGGIHIYELKAGTAAPLDAYQLLMYWDGVVKDEGKSPKVARLVAKEIPRSVENIIVEINKRKDSLGNNYQLEGKTIEELGL</sequence>
<gene>
    <name evidence="2" type="ORF">TTHT_1731</name>
</gene>
<dbReference type="SUPFAM" id="SSF55874">
    <property type="entry name" value="ATPase domain of HSP90 chaperone/DNA topoisomerase II/histidine kinase"/>
    <property type="match status" value="1"/>
</dbReference>
<dbReference type="InterPro" id="IPR003594">
    <property type="entry name" value="HATPase_dom"/>
</dbReference>
<dbReference type="Gene3D" id="3.30.565.10">
    <property type="entry name" value="Histidine kinase-like ATPase, C-terminal domain"/>
    <property type="match status" value="1"/>
</dbReference>
<organism evidence="2 3">
    <name type="scientific">Thermotomaculum hydrothermale</name>
    <dbReference type="NCBI Taxonomy" id="981385"/>
    <lineage>
        <taxon>Bacteria</taxon>
        <taxon>Pseudomonadati</taxon>
        <taxon>Acidobacteriota</taxon>
        <taxon>Holophagae</taxon>
        <taxon>Thermotomaculales</taxon>
        <taxon>Thermotomaculaceae</taxon>
        <taxon>Thermotomaculum</taxon>
    </lineage>
</organism>
<dbReference type="Pfam" id="PF02518">
    <property type="entry name" value="HATPase_c"/>
    <property type="match status" value="1"/>
</dbReference>
<dbReference type="InterPro" id="IPR036890">
    <property type="entry name" value="HATPase_C_sf"/>
</dbReference>
<proteinExistence type="predicted"/>
<evidence type="ECO:0000259" key="1">
    <source>
        <dbReference type="Pfam" id="PF02518"/>
    </source>
</evidence>
<accession>A0A7R6PP22</accession>
<evidence type="ECO:0000313" key="2">
    <source>
        <dbReference type="EMBL" id="BBB33203.1"/>
    </source>
</evidence>